<reference evidence="2" key="1">
    <citation type="submission" date="2018-11" db="EMBL/GenBank/DDBJ databases">
        <authorList>
            <consortium name="Pathogen Informatics"/>
        </authorList>
    </citation>
    <scope>NUCLEOTIDE SEQUENCE</scope>
</reference>
<dbReference type="OrthoDB" id="6283751at2759"/>
<keyword evidence="3" id="KW-1185">Reference proteome</keyword>
<dbReference type="PANTHER" id="PTHR12975:SF6">
    <property type="entry name" value="TRAFFICKING PROTEIN PARTICLE COMPLEX SUBUNIT 8"/>
    <property type="match status" value="1"/>
</dbReference>
<evidence type="ECO:0000256" key="1">
    <source>
        <dbReference type="SAM" id="MobiDB-lite"/>
    </source>
</evidence>
<sequence>MPLESSFIAIFLFQIAPRMRLSRSLFSATKKFFSQAVGGSSAGSVPAPPQISTLSSSPLPSSSSLSSPTSLSLIQQKPAASQSGLVTQAPISLVPQGNISGQLGLSSTVNGTSGMTISNLACSTSSWQTGNPPVETSSGDQISGLSSLGTSIPVASTASSTNAALTIVYAPEAVELQMRRLADLAFLFQQYESAHQAYNVLKRDFQNDSSWLHYAGAMVNLLFYALMCHGPIL</sequence>
<dbReference type="GO" id="GO:1990072">
    <property type="term" value="C:TRAPPIII protein complex"/>
    <property type="evidence" value="ECO:0007669"/>
    <property type="project" value="TreeGrafter"/>
</dbReference>
<evidence type="ECO:0000313" key="2">
    <source>
        <dbReference type="EMBL" id="VEL24474.1"/>
    </source>
</evidence>
<dbReference type="AlphaFoldDB" id="A0A3S5CNY1"/>
<accession>A0A3S5CNY1</accession>
<dbReference type="Proteomes" id="UP000784294">
    <property type="component" value="Unassembled WGS sequence"/>
</dbReference>
<gene>
    <name evidence="2" type="ORF">PXEA_LOCUS17914</name>
</gene>
<protein>
    <submittedName>
        <fullName evidence="2">Uncharacterized protein</fullName>
    </submittedName>
</protein>
<dbReference type="InterPro" id="IPR024420">
    <property type="entry name" value="TRAPP_III_complex_Trs85"/>
</dbReference>
<dbReference type="PANTHER" id="PTHR12975">
    <property type="entry name" value="TRANSPORT PROTEIN TRAPP"/>
    <property type="match status" value="1"/>
</dbReference>
<proteinExistence type="predicted"/>
<feature type="compositionally biased region" description="Low complexity" evidence="1">
    <location>
        <begin position="52"/>
        <end position="69"/>
    </location>
</feature>
<name>A0A3S5CNY1_9PLAT</name>
<comment type="caution">
    <text evidence="2">The sequence shown here is derived from an EMBL/GenBank/DDBJ whole genome shotgun (WGS) entry which is preliminary data.</text>
</comment>
<dbReference type="Pfam" id="PF12739">
    <property type="entry name" value="TRAPPC-Trs85"/>
    <property type="match status" value="1"/>
</dbReference>
<feature type="region of interest" description="Disordered" evidence="1">
    <location>
        <begin position="39"/>
        <end position="69"/>
    </location>
</feature>
<dbReference type="EMBL" id="CAAALY010067925">
    <property type="protein sequence ID" value="VEL24474.1"/>
    <property type="molecule type" value="Genomic_DNA"/>
</dbReference>
<evidence type="ECO:0000313" key="3">
    <source>
        <dbReference type="Proteomes" id="UP000784294"/>
    </source>
</evidence>
<organism evidence="2 3">
    <name type="scientific">Protopolystoma xenopodis</name>
    <dbReference type="NCBI Taxonomy" id="117903"/>
    <lineage>
        <taxon>Eukaryota</taxon>
        <taxon>Metazoa</taxon>
        <taxon>Spiralia</taxon>
        <taxon>Lophotrochozoa</taxon>
        <taxon>Platyhelminthes</taxon>
        <taxon>Monogenea</taxon>
        <taxon>Polyopisthocotylea</taxon>
        <taxon>Polystomatidea</taxon>
        <taxon>Polystomatidae</taxon>
        <taxon>Protopolystoma</taxon>
    </lineage>
</organism>